<protein>
    <submittedName>
        <fullName evidence="8">TlpA family protein disulfide reductase</fullName>
    </submittedName>
</protein>
<dbReference type="InterPro" id="IPR017937">
    <property type="entry name" value="Thioredoxin_CS"/>
</dbReference>
<evidence type="ECO:0000313" key="9">
    <source>
        <dbReference type="Proteomes" id="UP001556631"/>
    </source>
</evidence>
<evidence type="ECO:0000256" key="1">
    <source>
        <dbReference type="ARBA" id="ARBA00004196"/>
    </source>
</evidence>
<dbReference type="EMBL" id="JBFPJR010000039">
    <property type="protein sequence ID" value="MEX0429328.1"/>
    <property type="molecule type" value="Genomic_DNA"/>
</dbReference>
<gene>
    <name evidence="8" type="ORF">AB3X52_17040</name>
</gene>
<keyword evidence="5" id="KW-0676">Redox-active center</keyword>
<keyword evidence="4" id="KW-1015">Disulfide bond</keyword>
<keyword evidence="2" id="KW-0201">Cytochrome c-type biogenesis</keyword>
<proteinExistence type="predicted"/>
<dbReference type="PANTHER" id="PTHR42852:SF6">
    <property type="entry name" value="THIOL:DISULFIDE INTERCHANGE PROTEIN DSBE"/>
    <property type="match status" value="1"/>
</dbReference>
<keyword evidence="6" id="KW-0472">Membrane</keyword>
<dbReference type="PROSITE" id="PS51352">
    <property type="entry name" value="THIOREDOXIN_2"/>
    <property type="match status" value="1"/>
</dbReference>
<evidence type="ECO:0000313" key="8">
    <source>
        <dbReference type="EMBL" id="MEX0429328.1"/>
    </source>
</evidence>
<dbReference type="Proteomes" id="UP001556631">
    <property type="component" value="Unassembled WGS sequence"/>
</dbReference>
<sequence length="199" mass="21194">MNGAHGLFGHGLGRRRTWWRRLVRPRLVLGVAGVVALIAVADLLGALHGRSAGDGADAGAASPLIGRHAPALSGPTVAGTDYRWRPGHVTVVNIWASWCGPCRDELPLIARFARTSSPQGVRVVTIDSRDGIDPAKEFLAKVGARHLLAIHDPNGRLAVSWGATGIPETFVVDAHGVIRAHRIGEVDAAWLTDEVGRWT</sequence>
<evidence type="ECO:0000259" key="7">
    <source>
        <dbReference type="PROSITE" id="PS51352"/>
    </source>
</evidence>
<dbReference type="InterPro" id="IPR013766">
    <property type="entry name" value="Thioredoxin_domain"/>
</dbReference>
<keyword evidence="9" id="KW-1185">Reference proteome</keyword>
<comment type="caution">
    <text evidence="8">The sequence shown here is derived from an EMBL/GenBank/DDBJ whole genome shotgun (WGS) entry which is preliminary data.</text>
</comment>
<dbReference type="PROSITE" id="PS00194">
    <property type="entry name" value="THIOREDOXIN_1"/>
    <property type="match status" value="1"/>
</dbReference>
<dbReference type="Gene3D" id="3.40.30.10">
    <property type="entry name" value="Glutaredoxin"/>
    <property type="match status" value="1"/>
</dbReference>
<name>A0ABV3T2F4_9ACTN</name>
<reference evidence="8 9" key="1">
    <citation type="submission" date="2024-07" db="EMBL/GenBank/DDBJ databases">
        <authorList>
            <person name="Lee S."/>
            <person name="Kang M."/>
        </authorList>
    </citation>
    <scope>NUCLEOTIDE SEQUENCE [LARGE SCALE GENOMIC DNA]</scope>
    <source>
        <strain evidence="8 9">DS6</strain>
    </source>
</reference>
<feature type="transmembrane region" description="Helical" evidence="6">
    <location>
        <begin position="27"/>
        <end position="47"/>
    </location>
</feature>
<dbReference type="PANTHER" id="PTHR42852">
    <property type="entry name" value="THIOL:DISULFIDE INTERCHANGE PROTEIN DSBE"/>
    <property type="match status" value="1"/>
</dbReference>
<feature type="domain" description="Thioredoxin" evidence="7">
    <location>
        <begin position="63"/>
        <end position="199"/>
    </location>
</feature>
<dbReference type="SUPFAM" id="SSF52833">
    <property type="entry name" value="Thioredoxin-like"/>
    <property type="match status" value="1"/>
</dbReference>
<comment type="subcellular location">
    <subcellularLocation>
        <location evidence="1">Cell envelope</location>
    </subcellularLocation>
</comment>
<evidence type="ECO:0000256" key="4">
    <source>
        <dbReference type="ARBA" id="ARBA00023157"/>
    </source>
</evidence>
<dbReference type="Pfam" id="PF08534">
    <property type="entry name" value="Redoxin"/>
    <property type="match status" value="1"/>
</dbReference>
<keyword evidence="6" id="KW-1133">Transmembrane helix</keyword>
<keyword evidence="6" id="KW-0812">Transmembrane</keyword>
<dbReference type="RefSeq" id="WP_367995294.1">
    <property type="nucleotide sequence ID" value="NZ_JBFPJR010000039.1"/>
</dbReference>
<evidence type="ECO:0000256" key="3">
    <source>
        <dbReference type="ARBA" id="ARBA00022968"/>
    </source>
</evidence>
<evidence type="ECO:0000256" key="6">
    <source>
        <dbReference type="SAM" id="Phobius"/>
    </source>
</evidence>
<organism evidence="8 9">
    <name type="scientific">Nocardioides eburneus</name>
    <dbReference type="NCBI Taxonomy" id="3231482"/>
    <lineage>
        <taxon>Bacteria</taxon>
        <taxon>Bacillati</taxon>
        <taxon>Actinomycetota</taxon>
        <taxon>Actinomycetes</taxon>
        <taxon>Propionibacteriales</taxon>
        <taxon>Nocardioidaceae</taxon>
        <taxon>Nocardioides</taxon>
    </lineage>
</organism>
<accession>A0ABV3T2F4</accession>
<dbReference type="InterPro" id="IPR036249">
    <property type="entry name" value="Thioredoxin-like_sf"/>
</dbReference>
<keyword evidence="3" id="KW-0735">Signal-anchor</keyword>
<evidence type="ECO:0000256" key="2">
    <source>
        <dbReference type="ARBA" id="ARBA00022748"/>
    </source>
</evidence>
<evidence type="ECO:0000256" key="5">
    <source>
        <dbReference type="ARBA" id="ARBA00023284"/>
    </source>
</evidence>
<dbReference type="InterPro" id="IPR050553">
    <property type="entry name" value="Thioredoxin_ResA/DsbE_sf"/>
</dbReference>
<dbReference type="InterPro" id="IPR013740">
    <property type="entry name" value="Redoxin"/>
</dbReference>